<dbReference type="Pfam" id="PF21906">
    <property type="entry name" value="WHD_NrtR"/>
    <property type="match status" value="1"/>
</dbReference>
<dbReference type="SUPFAM" id="SSF55811">
    <property type="entry name" value="Nudix"/>
    <property type="match status" value="1"/>
</dbReference>
<dbReference type="InterPro" id="IPR054105">
    <property type="entry name" value="WHD_NrtR"/>
</dbReference>
<name>N1V5X1_9MICC</name>
<proteinExistence type="predicted"/>
<dbReference type="SUPFAM" id="SSF46785">
    <property type="entry name" value="Winged helix' DNA-binding domain"/>
    <property type="match status" value="1"/>
</dbReference>
<sequence length="217" mass="24124">MAITNDAGKRLSDYPRPSVAVDTAVLTVSGDELCILVVAHYKAPGYDWALPGTFLHEGERLADAVLRSLREKAHVSGRQPKQLHVFDEPRRDPRGWVLSVAHVDVVPLEELEQALATDGVKLLPVAARVPDLPYDHPAIIAKAMERARAAYRSEPDPGGLLTGAFTLRDLRMVHQAVMGEELQRDTFRRLMEPQLVPTGEMTDGARGRPSRLFRRPR</sequence>
<evidence type="ECO:0000313" key="3">
    <source>
        <dbReference type="EMBL" id="EMY35399.1"/>
    </source>
</evidence>
<dbReference type="AlphaFoldDB" id="N1V5X1"/>
<evidence type="ECO:0000256" key="1">
    <source>
        <dbReference type="SAM" id="MobiDB-lite"/>
    </source>
</evidence>
<feature type="region of interest" description="Disordered" evidence="1">
    <location>
        <begin position="193"/>
        <end position="217"/>
    </location>
</feature>
<evidence type="ECO:0000259" key="2">
    <source>
        <dbReference type="PROSITE" id="PS51462"/>
    </source>
</evidence>
<dbReference type="CDD" id="cd18873">
    <property type="entry name" value="NUDIX_NadM_like"/>
    <property type="match status" value="1"/>
</dbReference>
<gene>
    <name evidence="3" type="ORF">D477_004461</name>
</gene>
<dbReference type="Gene3D" id="1.10.10.10">
    <property type="entry name" value="Winged helix-like DNA-binding domain superfamily/Winged helix DNA-binding domain"/>
    <property type="match status" value="1"/>
</dbReference>
<keyword evidence="4" id="KW-1185">Reference proteome</keyword>
<dbReference type="Gene3D" id="3.90.79.10">
    <property type="entry name" value="Nucleoside Triphosphate Pyrophosphohydrolase"/>
    <property type="match status" value="1"/>
</dbReference>
<keyword evidence="3" id="KW-0378">Hydrolase</keyword>
<accession>N1V5X1</accession>
<dbReference type="RefSeq" id="WP_005267616.1">
    <property type="nucleotide sequence ID" value="NZ_ANPE02000074.1"/>
</dbReference>
<dbReference type="Pfam" id="PF00293">
    <property type="entry name" value="NUDIX"/>
    <property type="match status" value="1"/>
</dbReference>
<organism evidence="3 4">
    <name type="scientific">Arthrobacter crystallopoietes BAB-32</name>
    <dbReference type="NCBI Taxonomy" id="1246476"/>
    <lineage>
        <taxon>Bacteria</taxon>
        <taxon>Bacillati</taxon>
        <taxon>Actinomycetota</taxon>
        <taxon>Actinomycetes</taxon>
        <taxon>Micrococcales</taxon>
        <taxon>Micrococcaceae</taxon>
        <taxon>Crystallibacter</taxon>
    </lineage>
</organism>
<dbReference type="Proteomes" id="UP000010729">
    <property type="component" value="Unassembled WGS sequence"/>
</dbReference>
<dbReference type="InterPro" id="IPR015797">
    <property type="entry name" value="NUDIX_hydrolase-like_dom_sf"/>
</dbReference>
<feature type="compositionally biased region" description="Basic residues" evidence="1">
    <location>
        <begin position="208"/>
        <end position="217"/>
    </location>
</feature>
<dbReference type="EMBL" id="ANPE02000074">
    <property type="protein sequence ID" value="EMY35399.1"/>
    <property type="molecule type" value="Genomic_DNA"/>
</dbReference>
<dbReference type="GO" id="GO:0016787">
    <property type="term" value="F:hydrolase activity"/>
    <property type="evidence" value="ECO:0007669"/>
    <property type="project" value="UniProtKB-KW"/>
</dbReference>
<dbReference type="InterPro" id="IPR000086">
    <property type="entry name" value="NUDIX_hydrolase_dom"/>
</dbReference>
<dbReference type="InterPro" id="IPR036388">
    <property type="entry name" value="WH-like_DNA-bd_sf"/>
</dbReference>
<reference evidence="3 4" key="1">
    <citation type="journal article" date="2013" name="Genome Announc.">
        <title>Draft Genome Sequence of Arthrobacter crystallopoietes Strain BAB-32, Revealing Genes for Bioremediation.</title>
        <authorList>
            <person name="Joshi M.N."/>
            <person name="Pandit A.S."/>
            <person name="Sharma A."/>
            <person name="Pandya R.V."/>
            <person name="Desai S.M."/>
            <person name="Saxena A.K."/>
            <person name="Bagatharia S.B."/>
        </authorList>
    </citation>
    <scope>NUCLEOTIDE SEQUENCE [LARGE SCALE GENOMIC DNA]</scope>
    <source>
        <strain evidence="3 4">BAB-32</strain>
    </source>
</reference>
<feature type="domain" description="Nudix hydrolase" evidence="2">
    <location>
        <begin position="17"/>
        <end position="146"/>
    </location>
</feature>
<dbReference type="PANTHER" id="PTHR43736">
    <property type="entry name" value="ADP-RIBOSE PYROPHOSPHATASE"/>
    <property type="match status" value="1"/>
</dbReference>
<dbReference type="PANTHER" id="PTHR43736:SF4">
    <property type="entry name" value="SLR1690 PROTEIN"/>
    <property type="match status" value="1"/>
</dbReference>
<dbReference type="PROSITE" id="PS51462">
    <property type="entry name" value="NUDIX"/>
    <property type="match status" value="1"/>
</dbReference>
<dbReference type="InterPro" id="IPR036390">
    <property type="entry name" value="WH_DNA-bd_sf"/>
</dbReference>
<evidence type="ECO:0000313" key="4">
    <source>
        <dbReference type="Proteomes" id="UP000010729"/>
    </source>
</evidence>
<comment type="caution">
    <text evidence="3">The sequence shown here is derived from an EMBL/GenBank/DDBJ whole genome shotgun (WGS) entry which is preliminary data.</text>
</comment>
<protein>
    <submittedName>
        <fullName evidence="3">NUDIX hydrolase</fullName>
    </submittedName>
</protein>